<dbReference type="InterPro" id="IPR010131">
    <property type="entry name" value="MdtP/NodT-like"/>
</dbReference>
<evidence type="ECO:0000313" key="4">
    <source>
        <dbReference type="Proteomes" id="UP000321807"/>
    </source>
</evidence>
<name>A0A5B9DYV6_9GAMM</name>
<evidence type="ECO:0000256" key="1">
    <source>
        <dbReference type="ARBA" id="ARBA00007613"/>
    </source>
</evidence>
<keyword evidence="2" id="KW-1134">Transmembrane beta strand</keyword>
<dbReference type="SUPFAM" id="SSF56954">
    <property type="entry name" value="Outer membrane efflux proteins (OEP)"/>
    <property type="match status" value="1"/>
</dbReference>
<reference evidence="3 4" key="1">
    <citation type="submission" date="2019-08" db="EMBL/GenBank/DDBJ databases">
        <title>Complete genome sequence of Rhodanobacter glycinis strain T01E-68 isolated from tomato root.</title>
        <authorList>
            <person name="Weon H.-Y."/>
            <person name="Lee S.A."/>
        </authorList>
    </citation>
    <scope>NUCLEOTIDE SEQUENCE [LARGE SCALE GENOMIC DNA]</scope>
    <source>
        <strain evidence="3 4">T01E-68</strain>
    </source>
</reference>
<dbReference type="InterPro" id="IPR003423">
    <property type="entry name" value="OMP_efflux"/>
</dbReference>
<sequence>MVVPPNARTPRPRASCVVAALATLLVAGCAAGPDFKKPAAPHVDRYTATPMATATASSGKMAAGSAQHFDVGRDVAGDWWTLFHSQPLNALIDAALKHSPDLKAAQAALKVAHEDVLAQRGTFLPSVSAGIDANRQEASNILAPVPNFPAVPEEFMYNLFTPQVSVSYTPDVFGLNRRSVESLKAQEQAVRFQMIAVYNTLTANVVVTAIQIASLQAQIDATRKLVDLNRHMLTILHYQLTGGAVSQQDVAAQQALLAQAESALPGLVKQLTQQRNRMAVLAGRFPSQGVDADFTLASLHLPEQLPVSLPSKLVAQRPDIRQAQANLHAASAQIGVAAANRLPQIQLSADAGSTALAISKVFSPGTGFWNLTTSITAPIFEGGTLMHLERAAKANYTQAAAQYRSTVLSAFEDVADTLTALEQDAKGLQAAATAADAAKTSLDIAQRQVKDGYAAPLSLLNAEQAWQQAQISLVQAQANRYADSAALFQALGGGWWHRKDSTRDTHEK</sequence>
<comment type="subcellular location">
    <subcellularLocation>
        <location evidence="2">Cell outer membrane</location>
        <topology evidence="2">Lipid-anchor</topology>
    </subcellularLocation>
</comment>
<dbReference type="PANTHER" id="PTHR30203:SF33">
    <property type="entry name" value="BLR4455 PROTEIN"/>
    <property type="match status" value="1"/>
</dbReference>
<dbReference type="GO" id="GO:0009279">
    <property type="term" value="C:cell outer membrane"/>
    <property type="evidence" value="ECO:0007669"/>
    <property type="project" value="UniProtKB-SubCell"/>
</dbReference>
<accession>A0A5B9DYV6</accession>
<dbReference type="EMBL" id="CP042807">
    <property type="protein sequence ID" value="QEE24769.1"/>
    <property type="molecule type" value="Genomic_DNA"/>
</dbReference>
<dbReference type="KEGG" id="rgl:CS053_09855"/>
<keyword evidence="2" id="KW-0472">Membrane</keyword>
<dbReference type="AlphaFoldDB" id="A0A5B9DYV6"/>
<keyword evidence="2" id="KW-0732">Signal</keyword>
<dbReference type="PANTHER" id="PTHR30203">
    <property type="entry name" value="OUTER MEMBRANE CATION EFFLUX PROTEIN"/>
    <property type="match status" value="1"/>
</dbReference>
<evidence type="ECO:0000256" key="2">
    <source>
        <dbReference type="RuleBase" id="RU362097"/>
    </source>
</evidence>
<dbReference type="NCBIfam" id="TIGR01845">
    <property type="entry name" value="outer_NodT"/>
    <property type="match status" value="1"/>
</dbReference>
<evidence type="ECO:0000313" key="3">
    <source>
        <dbReference type="EMBL" id="QEE24769.1"/>
    </source>
</evidence>
<dbReference type="Gene3D" id="1.20.1600.10">
    <property type="entry name" value="Outer membrane efflux proteins (OEP)"/>
    <property type="match status" value="1"/>
</dbReference>
<dbReference type="Proteomes" id="UP000321807">
    <property type="component" value="Chromosome"/>
</dbReference>
<organism evidence="3 4">
    <name type="scientific">Rhodanobacter glycinis</name>
    <dbReference type="NCBI Taxonomy" id="582702"/>
    <lineage>
        <taxon>Bacteria</taxon>
        <taxon>Pseudomonadati</taxon>
        <taxon>Pseudomonadota</taxon>
        <taxon>Gammaproteobacteria</taxon>
        <taxon>Lysobacterales</taxon>
        <taxon>Rhodanobacteraceae</taxon>
        <taxon>Rhodanobacter</taxon>
    </lineage>
</organism>
<keyword evidence="2" id="KW-0449">Lipoprotein</keyword>
<keyword evidence="2" id="KW-0564">Palmitate</keyword>
<dbReference type="GO" id="GO:0015562">
    <property type="term" value="F:efflux transmembrane transporter activity"/>
    <property type="evidence" value="ECO:0007669"/>
    <property type="project" value="InterPro"/>
</dbReference>
<dbReference type="Gene3D" id="2.20.200.10">
    <property type="entry name" value="Outer membrane efflux proteins (OEP)"/>
    <property type="match status" value="1"/>
</dbReference>
<gene>
    <name evidence="3" type="ORF">CS053_09855</name>
</gene>
<feature type="chain" id="PRO_5023076902" evidence="2">
    <location>
        <begin position="32"/>
        <end position="508"/>
    </location>
</feature>
<keyword evidence="2" id="KW-0812">Transmembrane</keyword>
<dbReference type="RefSeq" id="WP_147627294.1">
    <property type="nucleotide sequence ID" value="NZ_CP042807.1"/>
</dbReference>
<proteinExistence type="inferred from homology"/>
<dbReference type="Pfam" id="PF02321">
    <property type="entry name" value="OEP"/>
    <property type="match status" value="2"/>
</dbReference>
<feature type="signal peptide" evidence="2">
    <location>
        <begin position="1"/>
        <end position="31"/>
    </location>
</feature>
<comment type="similarity">
    <text evidence="1 2">Belongs to the outer membrane factor (OMF) (TC 1.B.17) family.</text>
</comment>
<protein>
    <submittedName>
        <fullName evidence="3">Efflux transporter outer membrane subunit</fullName>
    </submittedName>
</protein>